<dbReference type="CDD" id="cd10028">
    <property type="entry name" value="UDG-F2_TDG_MUG"/>
    <property type="match status" value="1"/>
</dbReference>
<dbReference type="InterPro" id="IPR036895">
    <property type="entry name" value="Uracil-DNA_glycosylase-like_sf"/>
</dbReference>
<dbReference type="Proteomes" id="UP000316142">
    <property type="component" value="Unassembled WGS sequence"/>
</dbReference>
<dbReference type="InterPro" id="IPR005122">
    <property type="entry name" value="Uracil-DNA_glycosylase-like"/>
</dbReference>
<comment type="caution">
    <text evidence="5">The sequence shown here is derived from an EMBL/GenBank/DDBJ whole genome shotgun (WGS) entry which is preliminary data.</text>
</comment>
<keyword evidence="3" id="KW-0234">DNA repair</keyword>
<protein>
    <submittedName>
        <fullName evidence="5">G/U mismatch-specific DNA glycosylase</fullName>
        <ecNumber evidence="5">3.2.2.28</ecNumber>
    </submittedName>
</protein>
<evidence type="ECO:0000256" key="3">
    <source>
        <dbReference type="ARBA" id="ARBA00023204"/>
    </source>
</evidence>
<gene>
    <name evidence="5" type="ORF">FJW00_16000</name>
</gene>
<dbReference type="PANTHER" id="PTHR12159">
    <property type="entry name" value="G/T AND G/U MISMATCH-SPECIFIC DNA GLYCOSYLASE"/>
    <property type="match status" value="1"/>
</dbReference>
<evidence type="ECO:0000259" key="4">
    <source>
        <dbReference type="Pfam" id="PF03167"/>
    </source>
</evidence>
<evidence type="ECO:0000256" key="2">
    <source>
        <dbReference type="ARBA" id="ARBA00022801"/>
    </source>
</evidence>
<evidence type="ECO:0000313" key="5">
    <source>
        <dbReference type="EMBL" id="TPV23203.1"/>
    </source>
</evidence>
<proteinExistence type="predicted"/>
<evidence type="ECO:0000256" key="1">
    <source>
        <dbReference type="ARBA" id="ARBA00022763"/>
    </source>
</evidence>
<reference evidence="5 6" key="1">
    <citation type="submission" date="2019-06" db="EMBL/GenBank/DDBJ databases">
        <title>Taxogenomics and systematics of the genus Pantoea.</title>
        <authorList>
            <person name="Tambong J.T."/>
        </authorList>
    </citation>
    <scope>NUCLEOTIDE SEQUENCE [LARGE SCALE GENOMIC DNA]</scope>
    <source>
        <strain evidence="5 6">LMG 2558</strain>
    </source>
</reference>
<feature type="domain" description="Uracil-DNA glycosylase-like" evidence="4">
    <location>
        <begin position="11"/>
        <end position="165"/>
    </location>
</feature>
<dbReference type="SUPFAM" id="SSF52141">
    <property type="entry name" value="Uracil-DNA glycosylase-like"/>
    <property type="match status" value="1"/>
</dbReference>
<organism evidence="5 6">
    <name type="scientific">Pantoea anthophila</name>
    <dbReference type="NCBI Taxonomy" id="470931"/>
    <lineage>
        <taxon>Bacteria</taxon>
        <taxon>Pseudomonadati</taxon>
        <taxon>Pseudomonadota</taxon>
        <taxon>Gammaproteobacteria</taxon>
        <taxon>Enterobacterales</taxon>
        <taxon>Erwiniaceae</taxon>
        <taxon>Pantoea</taxon>
    </lineage>
</organism>
<dbReference type="Pfam" id="PF03167">
    <property type="entry name" value="UDG"/>
    <property type="match status" value="1"/>
</dbReference>
<evidence type="ECO:0000313" key="6">
    <source>
        <dbReference type="Proteomes" id="UP000316142"/>
    </source>
</evidence>
<dbReference type="GO" id="GO:0016798">
    <property type="term" value="F:hydrolase activity, acting on glycosyl bonds"/>
    <property type="evidence" value="ECO:0007669"/>
    <property type="project" value="UniProtKB-KW"/>
</dbReference>
<accession>A0ABY2Z4X8</accession>
<dbReference type="EC" id="3.2.2.28" evidence="5"/>
<dbReference type="Gene3D" id="3.40.470.10">
    <property type="entry name" value="Uracil-DNA glycosylase-like domain"/>
    <property type="match status" value="1"/>
</dbReference>
<sequence length="176" mass="20057">MSEHAIRDIITPGLDVLFCGINPGQSTAHQGFHFAHPGNRFWKVIHQAGFTREQLKPEEEQRLTETGCGITMLVERPTVQASQLATDELREGGRRLMEKVLNYQPAALAILGKDAFRHAFQQRKVEWGKQPVFMGKTQVWVLPNPSGLNRASLEEMVEAYHQLYRELHPEESRADK</sequence>
<keyword evidence="1" id="KW-0227">DNA damage</keyword>
<dbReference type="InterPro" id="IPR015637">
    <property type="entry name" value="MUG/TDG"/>
</dbReference>
<keyword evidence="5" id="KW-0326">Glycosidase</keyword>
<keyword evidence="6" id="KW-1185">Reference proteome</keyword>
<name>A0ABY2Z4X8_9GAMM</name>
<keyword evidence="2 5" id="KW-0378">Hydrolase</keyword>
<dbReference type="PANTHER" id="PTHR12159:SF9">
    <property type="entry name" value="G_T MISMATCH-SPECIFIC THYMINE DNA GLYCOSYLASE"/>
    <property type="match status" value="1"/>
</dbReference>
<dbReference type="EMBL" id="VHIZ01000052">
    <property type="protein sequence ID" value="TPV23203.1"/>
    <property type="molecule type" value="Genomic_DNA"/>
</dbReference>
<dbReference type="RefSeq" id="WP_140029543.1">
    <property type="nucleotide sequence ID" value="NZ_CP122311.1"/>
</dbReference>
<dbReference type="NCBIfam" id="NF007570">
    <property type="entry name" value="PRK10201.1"/>
    <property type="match status" value="1"/>
</dbReference>